<dbReference type="EMBL" id="WTYI01000001">
    <property type="protein sequence ID" value="MXO96263.1"/>
    <property type="molecule type" value="Genomic_DNA"/>
</dbReference>
<dbReference type="InterPro" id="IPR005895">
    <property type="entry name" value="ABC_transptr_haem_export_CcmA"/>
</dbReference>
<keyword evidence="4 8" id="KW-0067">ATP-binding</keyword>
<dbReference type="Proteomes" id="UP000432727">
    <property type="component" value="Unassembled WGS sequence"/>
</dbReference>
<proteinExistence type="predicted"/>
<dbReference type="Pfam" id="PF00005">
    <property type="entry name" value="ABC_tran"/>
    <property type="match status" value="1"/>
</dbReference>
<dbReference type="GO" id="GO:0017004">
    <property type="term" value="P:cytochrome complex assembly"/>
    <property type="evidence" value="ECO:0007669"/>
    <property type="project" value="UniProtKB-KW"/>
</dbReference>
<evidence type="ECO:0000313" key="8">
    <source>
        <dbReference type="EMBL" id="MXO96263.1"/>
    </source>
</evidence>
<dbReference type="PROSITE" id="PS50893">
    <property type="entry name" value="ABC_TRANSPORTER_2"/>
    <property type="match status" value="1"/>
</dbReference>
<keyword evidence="2" id="KW-0547">Nucleotide-binding</keyword>
<dbReference type="AlphaFoldDB" id="A0A6I4TP16"/>
<evidence type="ECO:0000256" key="3">
    <source>
        <dbReference type="ARBA" id="ARBA00022748"/>
    </source>
</evidence>
<dbReference type="PANTHER" id="PTHR43499:SF1">
    <property type="entry name" value="ABC TRANSPORTER I FAMILY MEMBER 1"/>
    <property type="match status" value="1"/>
</dbReference>
<reference evidence="8 9" key="1">
    <citation type="submission" date="2019-12" db="EMBL/GenBank/DDBJ databases">
        <title>Genomic-based taxomic classification of the family Erythrobacteraceae.</title>
        <authorList>
            <person name="Xu L."/>
        </authorList>
    </citation>
    <scope>NUCLEOTIDE SEQUENCE [LARGE SCALE GENOMIC DNA]</scope>
    <source>
        <strain evidence="8 9">JCM 12189</strain>
    </source>
</reference>
<evidence type="ECO:0000256" key="5">
    <source>
        <dbReference type="ARBA" id="ARBA00022967"/>
    </source>
</evidence>
<dbReference type="PANTHER" id="PTHR43499">
    <property type="entry name" value="ABC TRANSPORTER I FAMILY MEMBER 1"/>
    <property type="match status" value="1"/>
</dbReference>
<accession>A0A6I4TP16</accession>
<keyword evidence="9" id="KW-1185">Reference proteome</keyword>
<dbReference type="Gene3D" id="3.40.50.300">
    <property type="entry name" value="P-loop containing nucleotide triphosphate hydrolases"/>
    <property type="match status" value="1"/>
</dbReference>
<dbReference type="InterPro" id="IPR003593">
    <property type="entry name" value="AAA+_ATPase"/>
</dbReference>
<gene>
    <name evidence="8" type="primary">ccmA</name>
    <name evidence="8" type="ORF">GRI34_07500</name>
</gene>
<organism evidence="8 9">
    <name type="scientific">Qipengyuania aquimaris</name>
    <dbReference type="NCBI Taxonomy" id="255984"/>
    <lineage>
        <taxon>Bacteria</taxon>
        <taxon>Pseudomonadati</taxon>
        <taxon>Pseudomonadota</taxon>
        <taxon>Alphaproteobacteria</taxon>
        <taxon>Sphingomonadales</taxon>
        <taxon>Erythrobacteraceae</taxon>
        <taxon>Qipengyuania</taxon>
    </lineage>
</organism>
<keyword evidence="5" id="KW-1278">Translocase</keyword>
<dbReference type="SUPFAM" id="SSF52540">
    <property type="entry name" value="P-loop containing nucleoside triphosphate hydrolases"/>
    <property type="match status" value="1"/>
</dbReference>
<dbReference type="InterPro" id="IPR003439">
    <property type="entry name" value="ABC_transporter-like_ATP-bd"/>
</dbReference>
<comment type="caution">
    <text evidence="8">The sequence shown here is derived from an EMBL/GenBank/DDBJ whole genome shotgun (WGS) entry which is preliminary data.</text>
</comment>
<dbReference type="GO" id="GO:0005524">
    <property type="term" value="F:ATP binding"/>
    <property type="evidence" value="ECO:0007669"/>
    <property type="project" value="UniProtKB-KW"/>
</dbReference>
<dbReference type="GO" id="GO:0016887">
    <property type="term" value="F:ATP hydrolysis activity"/>
    <property type="evidence" value="ECO:0007669"/>
    <property type="project" value="InterPro"/>
</dbReference>
<evidence type="ECO:0000256" key="4">
    <source>
        <dbReference type="ARBA" id="ARBA00022840"/>
    </source>
</evidence>
<dbReference type="RefSeq" id="WP_160595396.1">
    <property type="nucleotide sequence ID" value="NZ_WTYI01000001.1"/>
</dbReference>
<evidence type="ECO:0000313" key="9">
    <source>
        <dbReference type="Proteomes" id="UP000432727"/>
    </source>
</evidence>
<dbReference type="NCBIfam" id="TIGR01189">
    <property type="entry name" value="ccmA"/>
    <property type="match status" value="1"/>
</dbReference>
<dbReference type="InterPro" id="IPR027417">
    <property type="entry name" value="P-loop_NTPase"/>
</dbReference>
<protein>
    <submittedName>
        <fullName evidence="8">Heme ABC exporter ATP-binding protein CcmA</fullName>
    </submittedName>
</protein>
<feature type="domain" description="ABC transporter" evidence="7">
    <location>
        <begin position="5"/>
        <end position="193"/>
    </location>
</feature>
<keyword evidence="1" id="KW-0813">Transport</keyword>
<sequence>MQARLAASDLACRRGERLLFRALSFEAASGSAIHIAGANGIGKSSLIRILAGLLRPFAGTVESDGAMGLVDERLALDQNLPLGKALAFYEKLDGCRDPGRALDLLQLRPLMDVPVRYLSTGQKKRAALARLLNRNCPIWLLDEPLNGLDAQAAASMEALVALHCGGGGIAVVASHQSMALPDVKTIDLAEYAA</sequence>
<dbReference type="GO" id="GO:0022857">
    <property type="term" value="F:transmembrane transporter activity"/>
    <property type="evidence" value="ECO:0007669"/>
    <property type="project" value="InterPro"/>
</dbReference>
<evidence type="ECO:0000256" key="1">
    <source>
        <dbReference type="ARBA" id="ARBA00022448"/>
    </source>
</evidence>
<evidence type="ECO:0000259" key="7">
    <source>
        <dbReference type="PROSITE" id="PS50893"/>
    </source>
</evidence>
<keyword evidence="3" id="KW-0201">Cytochrome c-type biogenesis</keyword>
<name>A0A6I4TP16_9SPHN</name>
<evidence type="ECO:0000256" key="6">
    <source>
        <dbReference type="ARBA" id="ARBA00023136"/>
    </source>
</evidence>
<dbReference type="OrthoDB" id="9800654at2"/>
<dbReference type="SMART" id="SM00382">
    <property type="entry name" value="AAA"/>
    <property type="match status" value="1"/>
</dbReference>
<evidence type="ECO:0000256" key="2">
    <source>
        <dbReference type="ARBA" id="ARBA00022741"/>
    </source>
</evidence>
<keyword evidence="6" id="KW-0472">Membrane</keyword>